<accession>A0ABQ1Z1B4</accession>
<proteinExistence type="predicted"/>
<protein>
    <submittedName>
        <fullName evidence="1">Uncharacterized protein</fullName>
    </submittedName>
</protein>
<gene>
    <name evidence="1" type="ORF">GCM10008014_05490</name>
</gene>
<dbReference type="Proteomes" id="UP000652153">
    <property type="component" value="Unassembled WGS sequence"/>
</dbReference>
<reference evidence="2" key="1">
    <citation type="journal article" date="2019" name="Int. J. Syst. Evol. Microbiol.">
        <title>The Global Catalogue of Microorganisms (GCM) 10K type strain sequencing project: providing services to taxonomists for standard genome sequencing and annotation.</title>
        <authorList>
            <consortium name="The Broad Institute Genomics Platform"/>
            <consortium name="The Broad Institute Genome Sequencing Center for Infectious Disease"/>
            <person name="Wu L."/>
            <person name="Ma J."/>
        </authorList>
    </citation>
    <scope>NUCLEOTIDE SEQUENCE [LARGE SCALE GENOMIC DNA]</scope>
    <source>
        <strain evidence="2">CGMCC 1.12770</strain>
    </source>
</reference>
<dbReference type="EMBL" id="BMFU01000001">
    <property type="protein sequence ID" value="GGH44255.1"/>
    <property type="molecule type" value="Genomic_DNA"/>
</dbReference>
<keyword evidence="2" id="KW-1185">Reference proteome</keyword>
<name>A0ABQ1Z1B4_9BACL</name>
<comment type="caution">
    <text evidence="1">The sequence shown here is derived from an EMBL/GenBank/DDBJ whole genome shotgun (WGS) entry which is preliminary data.</text>
</comment>
<organism evidence="1 2">
    <name type="scientific">Paenibacillus silvae</name>
    <dbReference type="NCBI Taxonomy" id="1325358"/>
    <lineage>
        <taxon>Bacteria</taxon>
        <taxon>Bacillati</taxon>
        <taxon>Bacillota</taxon>
        <taxon>Bacilli</taxon>
        <taxon>Bacillales</taxon>
        <taxon>Paenibacillaceae</taxon>
        <taxon>Paenibacillus</taxon>
    </lineage>
</organism>
<evidence type="ECO:0000313" key="2">
    <source>
        <dbReference type="Proteomes" id="UP000652153"/>
    </source>
</evidence>
<evidence type="ECO:0000313" key="1">
    <source>
        <dbReference type="EMBL" id="GGH44255.1"/>
    </source>
</evidence>
<sequence length="53" mass="6323">MLSQPFLSKMVNKDEYSKIRTECKRYERQIFELVRFGHHAFGYTKGRGQANEP</sequence>